<sequence>MIKEKYGSMLNDMQLIAVRESVDELVENAEVLRKVEVDNHDEPFSVFTPFIDEQDGTYDT</sequence>
<reference evidence="1" key="1">
    <citation type="submission" date="2018-05" db="EMBL/GenBank/DDBJ databases">
        <authorList>
            <person name="Lanie J.A."/>
            <person name="Ng W.-L."/>
            <person name="Kazmierczak K.M."/>
            <person name="Andrzejewski T.M."/>
            <person name="Davidsen T.M."/>
            <person name="Wayne K.J."/>
            <person name="Tettelin H."/>
            <person name="Glass J.I."/>
            <person name="Rusch D."/>
            <person name="Podicherti R."/>
            <person name="Tsui H.-C.T."/>
            <person name="Winkler M.E."/>
        </authorList>
    </citation>
    <scope>NUCLEOTIDE SEQUENCE</scope>
</reference>
<accession>A0A382AVM0</accession>
<name>A0A382AVM0_9ZZZZ</name>
<evidence type="ECO:0000313" key="1">
    <source>
        <dbReference type="EMBL" id="SVB05576.1"/>
    </source>
</evidence>
<dbReference type="EMBL" id="UINC01027036">
    <property type="protein sequence ID" value="SVB05576.1"/>
    <property type="molecule type" value="Genomic_DNA"/>
</dbReference>
<protein>
    <submittedName>
        <fullName evidence="1">Uncharacterized protein</fullName>
    </submittedName>
</protein>
<organism evidence="1">
    <name type="scientific">marine metagenome</name>
    <dbReference type="NCBI Taxonomy" id="408172"/>
    <lineage>
        <taxon>unclassified sequences</taxon>
        <taxon>metagenomes</taxon>
        <taxon>ecological metagenomes</taxon>
    </lineage>
</organism>
<proteinExistence type="predicted"/>
<gene>
    <name evidence="1" type="ORF">METZ01_LOCUS158430</name>
</gene>
<dbReference type="AlphaFoldDB" id="A0A382AVM0"/>